<dbReference type="EMBL" id="CP092875">
    <property type="protein sequence ID" value="UYV76306.1"/>
    <property type="molecule type" value="Genomic_DNA"/>
</dbReference>
<sequence>MQRKRFYIIGSNNTQTKFRVLKIDRTEPHELVVVDDQIEYSSKQMKDMLNTIHAGNKNTSLKSTGTGFVRIVSAFGIVGFVRFLEGYYLVLITKRRQVAKVGYHSVYKIEDTYVAYIPNTGDKHSSSSEESRYLKTFLNVDLSSNFYFSYSYDLTHTLQYNLSPFSKAPEVPSETPGESETPEEGDGHAPCPGQPEGRKKVVAASMKPEWKFVWNEYLLNPVKNIHPEWKIYVIHGFVGQSNISIFSKPLFLTLIGRRANKFAGTRFLKRGSNLQGGVANEVETEQILHDSSISSLQNGLFSSFVQMRGSVPFQWSQDVSKMVPKPQITRFVRFLEGYYLVLITKRRQVAKVGYHSVYKIEDTYVAYIPNTGDKHSSSSEESRYSYDLTHTLQYNLSPFSKAPEVPSETPGESETPEEGDGHAPCPGQPEGRKKVVAASMKPEWKFVWNEYLLNPVKNIHPEWKIYVIHGFVGQSNISIFSKPLFLTLIGRRANKFAGTRFLKRGSNLQGGVANEVETEQILHDSSISSLQNGLFSSFVQMRGSVPFQWSQDVSKMVPKPQITLDSIDPYSQAAGQHFKSLLHQYGAPVIALNLVKKREQKPQESILMEQYLSTIAYLNQFLAPPFHIIHVGFDMARVNKQLSKTSSVIGLPTPMYGNRVVCVTRKEPSVMNRLSDIAAYVVKKVGFFQNWAPYHAQRHHTNSCCFYNRRYKNPHGPGFFQTGVVRVNCVDCLDRTNTAQFALGKTALAFQLHAMGMIDTPSLQFDSDIVRMLEELYEDHGDVLALQYGGSQLVHRIKTYRKIAPLSSQSRDIMQTLSRYYSNTFSDADKQNAINLFLGVYKAWCQTTPLWDLTTDYYLHNPEAAGHHPCCRSSLTCWFGEEVTEHLPLPLNQAIKGQQGTVEHVFYGEPEHEKINGFYDFYKPYEFTILSDHFSFKVSHSVRDFMPSFTTDFSPFSVRLRLGRRREVPPNPSVCGISSSSSGNSDTDSGDSDSDNPFLQDSVESSSTDSSSTHFTFKTHFPTMKKTYGVEITEPNDMDKSLYKSLPPTPNAITECIDGIILVDVKSPITDKHCDRIPTVGAAGDLAAEVARPLVAHDLPEVSSLGVEPWVERGHP</sequence>
<keyword evidence="3 5" id="KW-0472">Membrane</keyword>
<feature type="compositionally biased region" description="Low complexity" evidence="4">
    <location>
        <begin position="403"/>
        <end position="413"/>
    </location>
</feature>
<proteinExistence type="predicted"/>
<evidence type="ECO:0000256" key="2">
    <source>
        <dbReference type="ARBA" id="ARBA00022801"/>
    </source>
</evidence>
<dbReference type="Proteomes" id="UP001235939">
    <property type="component" value="Chromosome 13"/>
</dbReference>
<evidence type="ECO:0000313" key="7">
    <source>
        <dbReference type="EMBL" id="UYV76306.1"/>
    </source>
</evidence>
<feature type="compositionally biased region" description="Low complexity" evidence="4">
    <location>
        <begin position="978"/>
        <end position="987"/>
    </location>
</feature>
<organism evidence="7 8">
    <name type="scientific">Cordylochernes scorpioides</name>
    <dbReference type="NCBI Taxonomy" id="51811"/>
    <lineage>
        <taxon>Eukaryota</taxon>
        <taxon>Metazoa</taxon>
        <taxon>Ecdysozoa</taxon>
        <taxon>Arthropoda</taxon>
        <taxon>Chelicerata</taxon>
        <taxon>Arachnida</taxon>
        <taxon>Pseudoscorpiones</taxon>
        <taxon>Cheliferoidea</taxon>
        <taxon>Chernetidae</taxon>
        <taxon>Cordylochernes</taxon>
    </lineage>
</organism>
<feature type="compositionally biased region" description="Low complexity" evidence="4">
    <location>
        <begin position="1005"/>
        <end position="1014"/>
    </location>
</feature>
<feature type="region of interest" description="Disordered" evidence="4">
    <location>
        <begin position="167"/>
        <end position="198"/>
    </location>
</feature>
<feature type="transmembrane region" description="Helical" evidence="5">
    <location>
        <begin position="67"/>
        <end position="90"/>
    </location>
</feature>
<dbReference type="PROSITE" id="PS50275">
    <property type="entry name" value="SAC"/>
    <property type="match status" value="1"/>
</dbReference>
<evidence type="ECO:0000256" key="5">
    <source>
        <dbReference type="SAM" id="Phobius"/>
    </source>
</evidence>
<feature type="region of interest" description="Disordered" evidence="4">
    <location>
        <begin position="400"/>
        <end position="434"/>
    </location>
</feature>
<evidence type="ECO:0000313" key="8">
    <source>
        <dbReference type="Proteomes" id="UP001235939"/>
    </source>
</evidence>
<evidence type="ECO:0000259" key="6">
    <source>
        <dbReference type="PROSITE" id="PS50275"/>
    </source>
</evidence>
<evidence type="ECO:0000256" key="4">
    <source>
        <dbReference type="SAM" id="MobiDB-lite"/>
    </source>
</evidence>
<gene>
    <name evidence="7" type="ORF">LAZ67_13003307</name>
</gene>
<dbReference type="InterPro" id="IPR002013">
    <property type="entry name" value="SAC_dom"/>
</dbReference>
<keyword evidence="5" id="KW-0812">Transmembrane</keyword>
<keyword evidence="2" id="KW-0378">Hydrolase</keyword>
<feature type="region of interest" description="Disordered" evidence="4">
    <location>
        <begin position="967"/>
        <end position="1014"/>
    </location>
</feature>
<keyword evidence="5" id="KW-1133">Transmembrane helix</keyword>
<dbReference type="Pfam" id="PF02383">
    <property type="entry name" value="Syja_N"/>
    <property type="match status" value="2"/>
</dbReference>
<reference evidence="7 8" key="1">
    <citation type="submission" date="2022-01" db="EMBL/GenBank/DDBJ databases">
        <title>A chromosomal length assembly of Cordylochernes scorpioides.</title>
        <authorList>
            <person name="Zeh D."/>
            <person name="Zeh J."/>
        </authorList>
    </citation>
    <scope>NUCLEOTIDE SEQUENCE [LARGE SCALE GENOMIC DNA]</scope>
    <source>
        <strain evidence="7">IN4F17</strain>
        <tissue evidence="7">Whole Body</tissue>
    </source>
</reference>
<feature type="compositionally biased region" description="Low complexity" evidence="4">
    <location>
        <begin position="169"/>
        <end position="179"/>
    </location>
</feature>
<name>A0ABY6L7T2_9ARAC</name>
<protein>
    <submittedName>
        <fullName evidence="7">FIG4</fullName>
    </submittedName>
</protein>
<comment type="subcellular location">
    <subcellularLocation>
        <location evidence="1">Endomembrane system</location>
    </subcellularLocation>
</comment>
<evidence type="ECO:0000256" key="3">
    <source>
        <dbReference type="ARBA" id="ARBA00023136"/>
    </source>
</evidence>
<dbReference type="InterPro" id="IPR043573">
    <property type="entry name" value="Fig4-like"/>
</dbReference>
<feature type="domain" description="SAC" evidence="6">
    <location>
        <begin position="137"/>
        <end position="790"/>
    </location>
</feature>
<accession>A0ABY6L7T2</accession>
<keyword evidence="8" id="KW-1185">Reference proteome</keyword>
<dbReference type="PANTHER" id="PTHR45738:SF5">
    <property type="entry name" value="POLYPHOSPHOINOSITIDE PHOSPHATASE"/>
    <property type="match status" value="1"/>
</dbReference>
<evidence type="ECO:0000256" key="1">
    <source>
        <dbReference type="ARBA" id="ARBA00004308"/>
    </source>
</evidence>
<dbReference type="PANTHER" id="PTHR45738">
    <property type="entry name" value="POLYPHOSPHOINOSITIDE PHOSPHATASE"/>
    <property type="match status" value="1"/>
</dbReference>